<feature type="chain" id="PRO_5032433002" evidence="4">
    <location>
        <begin position="20"/>
        <end position="397"/>
    </location>
</feature>
<feature type="signal peptide" evidence="4">
    <location>
        <begin position="1"/>
        <end position="19"/>
    </location>
</feature>
<evidence type="ECO:0000256" key="2">
    <source>
        <dbReference type="ARBA" id="ARBA00023136"/>
    </source>
</evidence>
<keyword evidence="2" id="KW-0472">Membrane</keyword>
<dbReference type="Gene3D" id="2.40.170.20">
    <property type="entry name" value="TonB-dependent receptor, beta-barrel domain"/>
    <property type="match status" value="1"/>
</dbReference>
<accession>A0A840RZW2</accession>
<dbReference type="GO" id="GO:0009279">
    <property type="term" value="C:cell outer membrane"/>
    <property type="evidence" value="ECO:0007669"/>
    <property type="project" value="UniProtKB-SubCell"/>
</dbReference>
<dbReference type="Proteomes" id="UP000554837">
    <property type="component" value="Unassembled WGS sequence"/>
</dbReference>
<dbReference type="InterPro" id="IPR036942">
    <property type="entry name" value="Beta-barrel_TonB_sf"/>
</dbReference>
<keyword evidence="4" id="KW-0732">Signal</keyword>
<dbReference type="SUPFAM" id="SSF56935">
    <property type="entry name" value="Porins"/>
    <property type="match status" value="1"/>
</dbReference>
<dbReference type="RefSeq" id="WP_138855975.1">
    <property type="nucleotide sequence ID" value="NZ_CP040709.1"/>
</dbReference>
<comment type="caution">
    <text evidence="5">The sequence shown here is derived from an EMBL/GenBank/DDBJ whole genome shotgun (WGS) entry which is preliminary data.</text>
</comment>
<evidence type="ECO:0000256" key="4">
    <source>
        <dbReference type="SAM" id="SignalP"/>
    </source>
</evidence>
<dbReference type="OrthoDB" id="9149087at2"/>
<organism evidence="5 6">
    <name type="scientific">Inhella inkyongensis</name>
    <dbReference type="NCBI Taxonomy" id="392593"/>
    <lineage>
        <taxon>Bacteria</taxon>
        <taxon>Pseudomonadati</taxon>
        <taxon>Pseudomonadota</taxon>
        <taxon>Betaproteobacteria</taxon>
        <taxon>Burkholderiales</taxon>
        <taxon>Sphaerotilaceae</taxon>
        <taxon>Inhella</taxon>
    </lineage>
</organism>
<evidence type="ECO:0000313" key="5">
    <source>
        <dbReference type="EMBL" id="MBB5204337.1"/>
    </source>
</evidence>
<evidence type="ECO:0000313" key="6">
    <source>
        <dbReference type="Proteomes" id="UP000554837"/>
    </source>
</evidence>
<reference evidence="5 6" key="1">
    <citation type="submission" date="2020-08" db="EMBL/GenBank/DDBJ databases">
        <title>Genomic Encyclopedia of Type Strains, Phase IV (KMG-IV): sequencing the most valuable type-strain genomes for metagenomic binning, comparative biology and taxonomic classification.</title>
        <authorList>
            <person name="Goeker M."/>
        </authorList>
    </citation>
    <scope>NUCLEOTIDE SEQUENCE [LARGE SCALE GENOMIC DNA]</scope>
    <source>
        <strain evidence="5 6">DSM 23958</strain>
    </source>
</reference>
<keyword evidence="3" id="KW-0998">Cell outer membrane</keyword>
<keyword evidence="6" id="KW-1185">Reference proteome</keyword>
<dbReference type="AlphaFoldDB" id="A0A840RZW2"/>
<sequence>MTPSRFIPLALLTPTLAFAQPADAPWYLGAQLGLTHASNVYRLGNSSPEGQDWIRSAMLLAGARLHLGRQRFYLEGHARDVDYRRNSALHHLEHGLNGGLDWALASRWTGNLSVNSRRSLAPFNAGTLPNTKDKNIETQNQARASVQYGLFGPWRVDAQASWQERDFSLASFDPYEYRFSSVGLGLRWVPNDALQLRLGLRESDGEYPRAQRLNQGYLAEQFDNRSVEASANWQLSGKQSVKLRVSQGTGSRDGGRSSRTRAGGLDWSWLATARLQFNLTGTLDQGSDARDSGFALVENNSTQIRQLKALASYVLAPKLNLDASVSQMNRDISGLSGQTAVDGSDRTRSAALALRWAISQKGQFSCEVATDRRSGRAGFSIPYSARSAGCNLQWLVY</sequence>
<proteinExistence type="predicted"/>
<dbReference type="EMBL" id="JACHHO010000002">
    <property type="protein sequence ID" value="MBB5204337.1"/>
    <property type="molecule type" value="Genomic_DNA"/>
</dbReference>
<evidence type="ECO:0000256" key="1">
    <source>
        <dbReference type="ARBA" id="ARBA00004442"/>
    </source>
</evidence>
<protein>
    <submittedName>
        <fullName evidence="5">Uncharacterized protein</fullName>
    </submittedName>
</protein>
<comment type="subcellular location">
    <subcellularLocation>
        <location evidence="1">Cell outer membrane</location>
    </subcellularLocation>
</comment>
<gene>
    <name evidence="5" type="ORF">HNQ51_001651</name>
</gene>
<evidence type="ECO:0000256" key="3">
    <source>
        <dbReference type="ARBA" id="ARBA00023237"/>
    </source>
</evidence>
<name>A0A840RZW2_9BURK</name>